<dbReference type="GO" id="GO:0008483">
    <property type="term" value="F:transaminase activity"/>
    <property type="evidence" value="ECO:0007669"/>
    <property type="project" value="TreeGrafter"/>
</dbReference>
<evidence type="ECO:0000256" key="1">
    <source>
        <dbReference type="ARBA" id="ARBA00037999"/>
    </source>
</evidence>
<dbReference type="Gene3D" id="3.90.1150.10">
    <property type="entry name" value="Aspartate Aminotransferase, domain 1"/>
    <property type="match status" value="1"/>
</dbReference>
<evidence type="ECO:0008006" key="5">
    <source>
        <dbReference type="Google" id="ProtNLM"/>
    </source>
</evidence>
<dbReference type="InterPro" id="IPR000653">
    <property type="entry name" value="DegT/StrS_aminotransferase"/>
</dbReference>
<keyword evidence="2" id="KW-0663">Pyridoxal phosphate</keyword>
<dbReference type="Gene3D" id="3.40.640.10">
    <property type="entry name" value="Type I PLP-dependent aspartate aminotransferase-like (Major domain)"/>
    <property type="match status" value="1"/>
</dbReference>
<dbReference type="GO" id="GO:0030170">
    <property type="term" value="F:pyridoxal phosphate binding"/>
    <property type="evidence" value="ECO:0007669"/>
    <property type="project" value="TreeGrafter"/>
</dbReference>
<sequence length="477" mass="50734">MGVRRRAGEAAPPDRWCPGAIGQPVKGHVAGALRWRDLPAALWHWLQRGSASGGDFRAAFARSLGVDADEVRLFGAGRAALHAFTASLDLPRGAEVLLPGYTCVVVPNVFMHLGLEVRYVDIPPDDFNPTAEALSAAITPATRLVVVPHNFGFVTEGLDALMARHPHVVFVEDAAHAWGGTDRAGRRAGTLGHAAFFSFEFSKPLTTGTGGALVIHDAALRERFAQRLPGLHAPSRGVVLRQLLTLCWHRLTMSLPRAALQTLTAALRMPSRMLGLVAKTPDSEINGDSQPDYLAGLHPLSAALGLVQARRFEAIHALRRSQAADYDALLTNLPGWRRPSAASASASASASPSNMPSVGPVLLRYPLLLPDTATRDAAIRDLEVVGIVGGTWFDDVVHPRGSRRFCYAEGDCPNGERAARTVLNLPLGQHARLSPSQRAAVRAIAERHGGLDDSGVFGVREAGARHAGSGAARASSP</sequence>
<accession>A0A246J4I5</accession>
<dbReference type="InterPro" id="IPR015421">
    <property type="entry name" value="PyrdxlP-dep_Trfase_major"/>
</dbReference>
<dbReference type="PANTHER" id="PTHR30244:SF34">
    <property type="entry name" value="DTDP-4-AMINO-4,6-DIDEOXYGALACTOSE TRANSAMINASE"/>
    <property type="match status" value="1"/>
</dbReference>
<name>A0A246J4I5_9BURK</name>
<evidence type="ECO:0000256" key="2">
    <source>
        <dbReference type="RuleBase" id="RU004508"/>
    </source>
</evidence>
<dbReference type="InterPro" id="IPR015424">
    <property type="entry name" value="PyrdxlP-dep_Trfase"/>
</dbReference>
<dbReference type="InterPro" id="IPR015422">
    <property type="entry name" value="PyrdxlP-dep_Trfase_small"/>
</dbReference>
<dbReference type="Pfam" id="PF01041">
    <property type="entry name" value="DegT_DnrJ_EryC1"/>
    <property type="match status" value="2"/>
</dbReference>
<gene>
    <name evidence="3" type="ORF">CDN99_17960</name>
</gene>
<evidence type="ECO:0000313" key="3">
    <source>
        <dbReference type="EMBL" id="OWQ87489.1"/>
    </source>
</evidence>
<dbReference type="AlphaFoldDB" id="A0A246J4I5"/>
<dbReference type="PANTHER" id="PTHR30244">
    <property type="entry name" value="TRANSAMINASE"/>
    <property type="match status" value="1"/>
</dbReference>
<dbReference type="Proteomes" id="UP000197468">
    <property type="component" value="Unassembled WGS sequence"/>
</dbReference>
<dbReference type="GO" id="GO:0000271">
    <property type="term" value="P:polysaccharide biosynthetic process"/>
    <property type="evidence" value="ECO:0007669"/>
    <property type="project" value="TreeGrafter"/>
</dbReference>
<comment type="similarity">
    <text evidence="1 2">Belongs to the DegT/DnrJ/EryC1 family.</text>
</comment>
<keyword evidence="4" id="KW-1185">Reference proteome</keyword>
<proteinExistence type="inferred from homology"/>
<evidence type="ECO:0000313" key="4">
    <source>
        <dbReference type="Proteomes" id="UP000197468"/>
    </source>
</evidence>
<dbReference type="EMBL" id="NIOF01000009">
    <property type="protein sequence ID" value="OWQ87489.1"/>
    <property type="molecule type" value="Genomic_DNA"/>
</dbReference>
<dbReference type="SUPFAM" id="SSF53383">
    <property type="entry name" value="PLP-dependent transferases"/>
    <property type="match status" value="1"/>
</dbReference>
<comment type="caution">
    <text evidence="3">The sequence shown here is derived from an EMBL/GenBank/DDBJ whole genome shotgun (WGS) entry which is preliminary data.</text>
</comment>
<reference evidence="3 4" key="1">
    <citation type="journal article" date="2008" name="Int. J. Syst. Evol. Microbiol.">
        <title>Description of Roseateles aquatilis sp. nov. and Roseateles terrae sp. nov., in the class Betaproteobacteria, and emended description of the genus Roseateles.</title>
        <authorList>
            <person name="Gomila M."/>
            <person name="Bowien B."/>
            <person name="Falsen E."/>
            <person name="Moore E.R."/>
            <person name="Lalucat J."/>
        </authorList>
    </citation>
    <scope>NUCLEOTIDE SEQUENCE [LARGE SCALE GENOMIC DNA]</scope>
    <source>
        <strain evidence="3 4">CCUG 48205</strain>
    </source>
</reference>
<organism evidence="3 4">
    <name type="scientific">Roseateles aquatilis</name>
    <dbReference type="NCBI Taxonomy" id="431061"/>
    <lineage>
        <taxon>Bacteria</taxon>
        <taxon>Pseudomonadati</taxon>
        <taxon>Pseudomonadota</taxon>
        <taxon>Betaproteobacteria</taxon>
        <taxon>Burkholderiales</taxon>
        <taxon>Sphaerotilaceae</taxon>
        <taxon>Roseateles</taxon>
    </lineage>
</organism>
<protein>
    <recommendedName>
        <fullName evidence="5">DegT/DnrJ/EryC1/StrS aminotransferase</fullName>
    </recommendedName>
</protein>